<evidence type="ECO:0000256" key="2">
    <source>
        <dbReference type="SAM" id="MobiDB-lite"/>
    </source>
</evidence>
<evidence type="ECO:0000313" key="3">
    <source>
        <dbReference type="EMBL" id="CAG9325066.1"/>
    </source>
</evidence>
<reference evidence="3" key="1">
    <citation type="submission" date="2021-09" db="EMBL/GenBank/DDBJ databases">
        <authorList>
            <consortium name="AG Swart"/>
            <person name="Singh M."/>
            <person name="Singh A."/>
            <person name="Seah K."/>
            <person name="Emmerich C."/>
        </authorList>
    </citation>
    <scope>NUCLEOTIDE SEQUENCE</scope>
    <source>
        <strain evidence="3">ATCC30299</strain>
    </source>
</reference>
<comment type="caution">
    <text evidence="3">The sequence shown here is derived from an EMBL/GenBank/DDBJ whole genome shotgun (WGS) entry which is preliminary data.</text>
</comment>
<dbReference type="InterPro" id="IPR049733">
    <property type="entry name" value="CCDC61_N"/>
</dbReference>
<accession>A0AAU9JTN6</accession>
<sequence length="524" mass="59448">MERTEKSGSINIRGTLYLYSLHAESDSLQISFEEKETGKKWQGDFTDQYIESMTQKANSFKRFPIFTKMLISSLESSSDSVIIDLLTAQELAMFRNWRSQNTSADPNPKVTTKRYLILTYTVEFDRVHYPLPLAFQETPDPEALQRTISRLRFELESIKNAAPEEGGIIKIYQENSQLKQRLQILEQNLTINSAQRKENPEIENLINENKILEDENEKLKIEGNKEVRILKKKNEDLQIGLDSLKQQMDGIINQLESENDERMEVKEIKTKYTSLCGMLDKSAKNEKRLNEEINKVQIEIEKLTECDGKQKERIKQLESELQTAIKARNAKNVGSSPNRISRSPAARSPGYSRVSNSPKTATTNSRTSSRPGSDRIPQRVTQPYRGRSPGTSPASSINRSPLNSRQRTPPNRRDSPPATRSSPNTRASPNARNSPNTRNSYNVRNSPNTRNSPNSRTSYNARNSPNARNSYNSRNSPKAGYQRGGVTDENNPIRKRSPKSSGPAVSDIDARLSRLQELLKKAKS</sequence>
<evidence type="ECO:0000256" key="1">
    <source>
        <dbReference type="SAM" id="Coils"/>
    </source>
</evidence>
<feature type="compositionally biased region" description="Polar residues" evidence="2">
    <location>
        <begin position="332"/>
        <end position="341"/>
    </location>
</feature>
<dbReference type="AlphaFoldDB" id="A0AAU9JTN6"/>
<dbReference type="CDD" id="cd22284">
    <property type="entry name" value="HD_CCDC61_N"/>
    <property type="match status" value="1"/>
</dbReference>
<evidence type="ECO:0000313" key="4">
    <source>
        <dbReference type="Proteomes" id="UP001162131"/>
    </source>
</evidence>
<feature type="coiled-coil region" evidence="1">
    <location>
        <begin position="168"/>
        <end position="306"/>
    </location>
</feature>
<organism evidence="3 4">
    <name type="scientific">Blepharisma stoltei</name>
    <dbReference type="NCBI Taxonomy" id="1481888"/>
    <lineage>
        <taxon>Eukaryota</taxon>
        <taxon>Sar</taxon>
        <taxon>Alveolata</taxon>
        <taxon>Ciliophora</taxon>
        <taxon>Postciliodesmatophora</taxon>
        <taxon>Heterotrichea</taxon>
        <taxon>Heterotrichida</taxon>
        <taxon>Blepharismidae</taxon>
        <taxon>Blepharisma</taxon>
    </lineage>
</organism>
<protein>
    <submittedName>
        <fullName evidence="3">Uncharacterized protein</fullName>
    </submittedName>
</protein>
<keyword evidence="4" id="KW-1185">Reference proteome</keyword>
<name>A0AAU9JTN6_9CILI</name>
<proteinExistence type="predicted"/>
<dbReference type="Proteomes" id="UP001162131">
    <property type="component" value="Unassembled WGS sequence"/>
</dbReference>
<dbReference type="EMBL" id="CAJZBQ010000037">
    <property type="protein sequence ID" value="CAG9325066.1"/>
    <property type="molecule type" value="Genomic_DNA"/>
</dbReference>
<feature type="compositionally biased region" description="Polar residues" evidence="2">
    <location>
        <begin position="418"/>
        <end position="443"/>
    </location>
</feature>
<gene>
    <name evidence="3" type="ORF">BSTOLATCC_MIC37812</name>
</gene>
<feature type="compositionally biased region" description="Polar residues" evidence="2">
    <location>
        <begin position="389"/>
        <end position="409"/>
    </location>
</feature>
<feature type="compositionally biased region" description="Low complexity" evidence="2">
    <location>
        <begin position="444"/>
        <end position="458"/>
    </location>
</feature>
<feature type="compositionally biased region" description="Polar residues" evidence="2">
    <location>
        <begin position="459"/>
        <end position="476"/>
    </location>
</feature>
<feature type="region of interest" description="Disordered" evidence="2">
    <location>
        <begin position="328"/>
        <end position="509"/>
    </location>
</feature>
<feature type="compositionally biased region" description="Polar residues" evidence="2">
    <location>
        <begin position="353"/>
        <end position="371"/>
    </location>
</feature>
<keyword evidence="1" id="KW-0175">Coiled coil</keyword>